<dbReference type="PANTHER" id="PTHR46928:SF1">
    <property type="entry name" value="MESENCHYME-SPECIFIC CELL SURFACE GLYCOPROTEIN"/>
    <property type="match status" value="1"/>
</dbReference>
<organism evidence="3 4">
    <name type="scientific">Acinetobacter towneri</name>
    <dbReference type="NCBI Taxonomy" id="202956"/>
    <lineage>
        <taxon>Bacteria</taxon>
        <taxon>Pseudomonadati</taxon>
        <taxon>Pseudomonadota</taxon>
        <taxon>Gammaproteobacteria</taxon>
        <taxon>Moraxellales</taxon>
        <taxon>Moraxellaceae</taxon>
        <taxon>Acinetobacter</taxon>
    </lineage>
</organism>
<evidence type="ECO:0000313" key="3">
    <source>
        <dbReference type="EMBL" id="OFE43215.1"/>
    </source>
</evidence>
<dbReference type="Pfam" id="PF22494">
    <property type="entry name" value="choice_anch_I"/>
    <property type="match status" value="2"/>
</dbReference>
<dbReference type="EMBL" id="MKQS01000015">
    <property type="protein sequence ID" value="OFE43215.1"/>
    <property type="molecule type" value="Genomic_DNA"/>
</dbReference>
<dbReference type="InterPro" id="IPR052956">
    <property type="entry name" value="Mesenchyme-surface_protein"/>
</dbReference>
<feature type="domain" description="Choice-of-anchor I" evidence="2">
    <location>
        <begin position="389"/>
        <end position="625"/>
    </location>
</feature>
<feature type="signal peptide" evidence="1">
    <location>
        <begin position="1"/>
        <end position="20"/>
    </location>
</feature>
<dbReference type="Gene3D" id="2.130.10.10">
    <property type="entry name" value="YVTN repeat-like/Quinoprotein amine dehydrogenase"/>
    <property type="match status" value="1"/>
</dbReference>
<name>A0A1E8E0N0_9GAMM</name>
<proteinExistence type="predicted"/>
<dbReference type="Proteomes" id="UP000186931">
    <property type="component" value="Unassembled WGS sequence"/>
</dbReference>
<dbReference type="AlphaFoldDB" id="A0A1E8E0N0"/>
<dbReference type="InterPro" id="IPR055188">
    <property type="entry name" value="Choice_anch_I"/>
</dbReference>
<dbReference type="eggNOG" id="COG3391">
    <property type="taxonomic scope" value="Bacteria"/>
</dbReference>
<protein>
    <submittedName>
        <fullName evidence="3">Alkaline phosphatase</fullName>
    </submittedName>
</protein>
<dbReference type="InterPro" id="IPR015943">
    <property type="entry name" value="WD40/YVTN_repeat-like_dom_sf"/>
</dbReference>
<reference evidence="3 4" key="1">
    <citation type="submission" date="2016-10" db="EMBL/GenBank/DDBJ databases">
        <title>Genome of airborne Acinetobacter sp. 5-2Ac02 in the hospital environment: Species near to Acinetobacter towneri.</title>
        <authorList>
            <person name="Barbosa B."/>
            <person name="Fernandez-Garcia L."/>
            <person name="Gato E."/>
            <person name="Leao R."/>
            <person name="Albano R."/>
            <person name="Fernandez B."/>
            <person name="Fernandez-Cuenca F."/>
            <person name="Marques E."/>
            <person name="Tomas M."/>
        </authorList>
    </citation>
    <scope>NUCLEOTIDE SEQUENCE [LARGE SCALE GENOMIC DNA]</scope>
    <source>
        <strain evidence="3 4">5-2Ac02</strain>
    </source>
</reference>
<keyword evidence="1" id="KW-0732">Signal</keyword>
<evidence type="ECO:0000313" key="4">
    <source>
        <dbReference type="Proteomes" id="UP000186931"/>
    </source>
</evidence>
<feature type="domain" description="Choice-of-anchor I" evidence="2">
    <location>
        <begin position="56"/>
        <end position="352"/>
    </location>
</feature>
<dbReference type="PANTHER" id="PTHR46928">
    <property type="entry name" value="MESENCHYME-SPECIFIC CELL SURFACE GLYCOPROTEIN"/>
    <property type="match status" value="1"/>
</dbReference>
<dbReference type="STRING" id="202956.BJN41_09195"/>
<comment type="caution">
    <text evidence="3">The sequence shown here is derived from an EMBL/GenBank/DDBJ whole genome shotgun (WGS) entry which is preliminary data.</text>
</comment>
<dbReference type="InterPro" id="IPR011045">
    <property type="entry name" value="N2O_reductase_N"/>
</dbReference>
<gene>
    <name evidence="3" type="ORF">BJN41_09195</name>
</gene>
<dbReference type="NCBIfam" id="NF038117">
    <property type="entry name" value="choice_anch_I"/>
    <property type="match status" value="1"/>
</dbReference>
<dbReference type="RefSeq" id="WP_070154768.1">
    <property type="nucleotide sequence ID" value="NZ_JACANQ010000023.1"/>
</dbReference>
<accession>A0A1E8E0N0</accession>
<dbReference type="SUPFAM" id="SSF50974">
    <property type="entry name" value="Nitrous oxide reductase, N-terminal domain"/>
    <property type="match status" value="1"/>
</dbReference>
<evidence type="ECO:0000259" key="2">
    <source>
        <dbReference type="Pfam" id="PF22494"/>
    </source>
</evidence>
<dbReference type="PROSITE" id="PS51257">
    <property type="entry name" value="PROKAR_LIPOPROTEIN"/>
    <property type="match status" value="1"/>
</dbReference>
<evidence type="ECO:0000256" key="1">
    <source>
        <dbReference type="SAM" id="SignalP"/>
    </source>
</evidence>
<sequence>MKTQISALMLALLSVGMVGCNDDNDPIPVKEEVVEATPTTISLERLGEYDAQVFGASAAEIPAYDAESKRLFVVNAKNGVVDVLDLSNPSAPVKLNSLDAKTHLANSEVNSVAVHQGIVALAVQATPKTDKGIVAFFKAKDLSFISKVEVGALPDMLTFTPDGKKVLVANEGEPNEGYAIDPEGSISIINLTDINKPTVKTADFQAWNIRKQELLDAGVRIFGPNATVAQDLEPEYIAVSDDGKTAWASLQENNAIAVIDLTQDQVVDIFPLGYKDFGLAANALDAGDRDCVVGKQDYNGKTITACAKDEGLINIQAWPGLYGMYMPDAIAQYQANGQSYLVTANEGDAREWLVDEDLYFGTDDLTQGYAEEIRVKHLFNNKGFRSNGDYAAHLRLLKSGVKGAKLDSSIFKACTTTDPNEVCADNLIKDSQLGRLTITWTQGYKKDANGEPVLDSNGLMTYDKLYAYGGRSFSIVDPKTKKIVWDSKNDFERKAAELFPEYFNTNHEKLSADDRSDNKGPEPEGIALGKIGQKTYAFIGLERMGGIMVYDITQPTQASFVEYFNDRKFGETRTSFDAKGNVVTVENSNLGPEGLIFIAAKDSPNGKPLLVVGNEVSGTTAVYQIKLN</sequence>
<feature type="chain" id="PRO_5009213330" evidence="1">
    <location>
        <begin position="21"/>
        <end position="628"/>
    </location>
</feature>